<evidence type="ECO:0000313" key="5">
    <source>
        <dbReference type="Proteomes" id="UP000198145"/>
    </source>
</evidence>
<dbReference type="Proteomes" id="UP000198145">
    <property type="component" value="Unassembled WGS sequence"/>
</dbReference>
<keyword evidence="1" id="KW-0479">Metal-binding</keyword>
<comment type="caution">
    <text evidence="4">The sequence shown here is derived from an EMBL/GenBank/DDBJ whole genome shotgun (WGS) entry which is preliminary data.</text>
</comment>
<sequence length="92" mass="10054">MNTPVGLHRSSAAGELRIRWDDGVEQCIAFARLRGACPCSPCRAGRLKGRIDLVKADVALQALNLQGYGVQLVFDDGHDRGIYPWAYLRGLG</sequence>
<dbReference type="InterPro" id="IPR010376">
    <property type="entry name" value="GBBH-like_N"/>
</dbReference>
<feature type="domain" description="Gamma-butyrobetaine hydroxylase-like N-terminal" evidence="3">
    <location>
        <begin position="11"/>
        <end position="89"/>
    </location>
</feature>
<dbReference type="PANTHER" id="PTHR35303:SF8">
    <property type="entry name" value="GAMMA-BUTYROBETAINE HYDROXYLASE-LIKE N-TERMINAL DOMAIN-CONTAINING PROTEIN"/>
    <property type="match status" value="1"/>
</dbReference>
<dbReference type="STRING" id="46680.GCA_000807755_00618"/>
<keyword evidence="2" id="KW-0408">Iron</keyword>
<evidence type="ECO:0000256" key="2">
    <source>
        <dbReference type="ARBA" id="ARBA00023004"/>
    </source>
</evidence>
<organism evidence="4 5">
    <name type="scientific">Pseudomonas nitroreducens</name>
    <dbReference type="NCBI Taxonomy" id="46680"/>
    <lineage>
        <taxon>Bacteria</taxon>
        <taxon>Pseudomonadati</taxon>
        <taxon>Pseudomonadota</taxon>
        <taxon>Gammaproteobacteria</taxon>
        <taxon>Pseudomonadales</taxon>
        <taxon>Pseudomonadaceae</taxon>
        <taxon>Pseudomonas</taxon>
    </lineage>
</organism>
<dbReference type="InterPro" id="IPR038492">
    <property type="entry name" value="GBBH-like_N_sf"/>
</dbReference>
<evidence type="ECO:0000256" key="1">
    <source>
        <dbReference type="ARBA" id="ARBA00022723"/>
    </source>
</evidence>
<dbReference type="GO" id="GO:0046872">
    <property type="term" value="F:metal ion binding"/>
    <property type="evidence" value="ECO:0007669"/>
    <property type="project" value="UniProtKB-KW"/>
</dbReference>
<dbReference type="EMBL" id="NJBA01000005">
    <property type="protein sequence ID" value="OWP49826.1"/>
    <property type="molecule type" value="Genomic_DNA"/>
</dbReference>
<dbReference type="Pfam" id="PF06155">
    <property type="entry name" value="GBBH-like_N"/>
    <property type="match status" value="1"/>
</dbReference>
<name>A0A246F858_PSENT</name>
<dbReference type="RefSeq" id="WP_088418461.1">
    <property type="nucleotide sequence ID" value="NZ_NJBA01000005.1"/>
</dbReference>
<dbReference type="PANTHER" id="PTHR35303">
    <property type="entry name" value="OS02G0197800 PROTEIN"/>
    <property type="match status" value="1"/>
</dbReference>
<dbReference type="Gene3D" id="3.30.2020.30">
    <property type="match status" value="1"/>
</dbReference>
<protein>
    <recommendedName>
        <fullName evidence="3">Gamma-butyrobetaine hydroxylase-like N-terminal domain-containing protein</fullName>
    </recommendedName>
</protein>
<evidence type="ECO:0000313" key="4">
    <source>
        <dbReference type="EMBL" id="OWP49826.1"/>
    </source>
</evidence>
<gene>
    <name evidence="4" type="ORF">CEG18_15405</name>
</gene>
<evidence type="ECO:0000259" key="3">
    <source>
        <dbReference type="Pfam" id="PF06155"/>
    </source>
</evidence>
<proteinExistence type="predicted"/>
<accession>A0A246F858</accession>
<dbReference type="eggNOG" id="COG3536">
    <property type="taxonomic scope" value="Bacteria"/>
</dbReference>
<reference evidence="4 5" key="1">
    <citation type="submission" date="2017-06" db="EMBL/GenBank/DDBJ databases">
        <title>Draft genome of Pseudomonas nitroreducens DF05.</title>
        <authorList>
            <person name="Iyer R."/>
        </authorList>
    </citation>
    <scope>NUCLEOTIDE SEQUENCE [LARGE SCALE GENOMIC DNA]</scope>
    <source>
        <strain evidence="4 5">DF05</strain>
    </source>
</reference>
<dbReference type="AlphaFoldDB" id="A0A246F858"/>